<comment type="caution">
    <text evidence="2">The sequence shown here is derived from an EMBL/GenBank/DDBJ whole genome shotgun (WGS) entry which is preliminary data.</text>
</comment>
<accession>A0A4Z0Q2T3</accession>
<sequence length="65" mass="6576">MVPRRQDFYLPGLPAGHVPGLPPQPPVRGPAPQPAGDEPAPAGRSHPVTGLVSGPGPAARCPPQC</sequence>
<dbReference type="EMBL" id="SRLC01000001">
    <property type="protein sequence ID" value="TGE24330.1"/>
    <property type="molecule type" value="Genomic_DNA"/>
</dbReference>
<evidence type="ECO:0000256" key="1">
    <source>
        <dbReference type="SAM" id="MobiDB-lite"/>
    </source>
</evidence>
<evidence type="ECO:0000313" key="3">
    <source>
        <dbReference type="Proteomes" id="UP000297549"/>
    </source>
</evidence>
<protein>
    <submittedName>
        <fullName evidence="2">Uncharacterized protein</fullName>
    </submittedName>
</protein>
<keyword evidence="3" id="KW-1185">Reference proteome</keyword>
<organism evidence="2 3">
    <name type="scientific">Hymenobacter aquaticus</name>
    <dbReference type="NCBI Taxonomy" id="1867101"/>
    <lineage>
        <taxon>Bacteria</taxon>
        <taxon>Pseudomonadati</taxon>
        <taxon>Bacteroidota</taxon>
        <taxon>Cytophagia</taxon>
        <taxon>Cytophagales</taxon>
        <taxon>Hymenobacteraceae</taxon>
        <taxon>Hymenobacter</taxon>
    </lineage>
</organism>
<dbReference type="Proteomes" id="UP000297549">
    <property type="component" value="Unassembled WGS sequence"/>
</dbReference>
<proteinExistence type="predicted"/>
<gene>
    <name evidence="2" type="ORF">E5K00_03700</name>
</gene>
<feature type="region of interest" description="Disordered" evidence="1">
    <location>
        <begin position="1"/>
        <end position="65"/>
    </location>
</feature>
<dbReference type="AlphaFoldDB" id="A0A4Z0Q2T3"/>
<reference evidence="2 3" key="1">
    <citation type="submission" date="2019-04" db="EMBL/GenBank/DDBJ databases">
        <authorList>
            <person name="Feng G."/>
            <person name="Zhang J."/>
            <person name="Zhu H."/>
        </authorList>
    </citation>
    <scope>NUCLEOTIDE SEQUENCE [LARGE SCALE GENOMIC DNA]</scope>
    <source>
        <strain evidence="2 3">JCM 31653</strain>
    </source>
</reference>
<feature type="compositionally biased region" description="Pro residues" evidence="1">
    <location>
        <begin position="20"/>
        <end position="33"/>
    </location>
</feature>
<name>A0A4Z0Q2T3_9BACT</name>
<evidence type="ECO:0000313" key="2">
    <source>
        <dbReference type="EMBL" id="TGE24330.1"/>
    </source>
</evidence>